<feature type="region of interest" description="Disordered" evidence="1">
    <location>
        <begin position="353"/>
        <end position="388"/>
    </location>
</feature>
<evidence type="ECO:0000256" key="1">
    <source>
        <dbReference type="SAM" id="MobiDB-lite"/>
    </source>
</evidence>
<name>A0AAX6HQ06_IRIPA</name>
<accession>A0AAX6HQ06</accession>
<dbReference type="PANTHER" id="PTHR31197:SF2">
    <property type="entry name" value="C2H2-TYPE DOMAIN-CONTAINING PROTEIN"/>
    <property type="match status" value="1"/>
</dbReference>
<sequence length="388" mass="44378">MTDAKGSTSSPDMNVLQMQWDETSCPICMDHPHNAVLLICSSHEKGCRSYICDTSYRHSNCLDRFNKVRVDHLDDIPPQSMSSLPEHSITESLDHIAPQTLTSEPISASPRMRRNTMEADEIMSEAWEESNNSLRVGYVEAFNVEESTSRITSELKCPLCRGAVLGQKVVKEARRYLDLKPRSCSRESCSFSGNYSELRRHARRAHPATRPAAVDPSRHRAWRDLENQQEYRDILSAIRSTIPGAVVFGDYVIDDGDALSREVGDVSGPWWATLFLFHMMSSRNRLRDGLRSPSRSWRTHHHASGQQNVQGANQLGLQDDNDDVDEDDDEDAFRTWRTHRRSSRHRNLWGENLLGLQDDDDDDDDDNDISIPRRRQRSTRFRPNGEGR</sequence>
<dbReference type="AlphaFoldDB" id="A0AAX6HQ06"/>
<keyword evidence="3" id="KW-1185">Reference proteome</keyword>
<reference evidence="2" key="1">
    <citation type="journal article" date="2023" name="GigaByte">
        <title>Genome assembly of the bearded iris, Iris pallida Lam.</title>
        <authorList>
            <person name="Bruccoleri R.E."/>
            <person name="Oakeley E.J."/>
            <person name="Faust A.M.E."/>
            <person name="Altorfer M."/>
            <person name="Dessus-Babus S."/>
            <person name="Burckhardt D."/>
            <person name="Oertli M."/>
            <person name="Naumann U."/>
            <person name="Petersen F."/>
            <person name="Wong J."/>
        </authorList>
    </citation>
    <scope>NUCLEOTIDE SEQUENCE</scope>
    <source>
        <strain evidence="2">GSM-AAB239-AS_SAM_17_03QT</strain>
    </source>
</reference>
<protein>
    <recommendedName>
        <fullName evidence="4">Zinc finger, RING/FYVE/PHD-type</fullName>
    </recommendedName>
</protein>
<dbReference type="EMBL" id="JANAVB010007399">
    <property type="protein sequence ID" value="KAJ6842823.1"/>
    <property type="molecule type" value="Genomic_DNA"/>
</dbReference>
<feature type="compositionally biased region" description="Acidic residues" evidence="1">
    <location>
        <begin position="357"/>
        <end position="368"/>
    </location>
</feature>
<dbReference type="PANTHER" id="PTHR31197">
    <property type="entry name" value="OS01G0612600 PROTEIN"/>
    <property type="match status" value="1"/>
</dbReference>
<reference evidence="2" key="2">
    <citation type="submission" date="2023-04" db="EMBL/GenBank/DDBJ databases">
        <authorList>
            <person name="Bruccoleri R.E."/>
            <person name="Oakeley E.J."/>
            <person name="Faust A.-M."/>
            <person name="Dessus-Babus S."/>
            <person name="Altorfer M."/>
            <person name="Burckhardt D."/>
            <person name="Oertli M."/>
            <person name="Naumann U."/>
            <person name="Petersen F."/>
            <person name="Wong J."/>
        </authorList>
    </citation>
    <scope>NUCLEOTIDE SEQUENCE</scope>
    <source>
        <strain evidence="2">GSM-AAB239-AS_SAM_17_03QT</strain>
        <tissue evidence="2">Leaf</tissue>
    </source>
</reference>
<evidence type="ECO:0000313" key="3">
    <source>
        <dbReference type="Proteomes" id="UP001140949"/>
    </source>
</evidence>
<dbReference type="InterPro" id="IPR012866">
    <property type="entry name" value="DUF1644"/>
</dbReference>
<feature type="compositionally biased region" description="Acidic residues" evidence="1">
    <location>
        <begin position="319"/>
        <end position="328"/>
    </location>
</feature>
<evidence type="ECO:0000313" key="2">
    <source>
        <dbReference type="EMBL" id="KAJ6842823.1"/>
    </source>
</evidence>
<proteinExistence type="predicted"/>
<dbReference type="Proteomes" id="UP001140949">
    <property type="component" value="Unassembled WGS sequence"/>
</dbReference>
<feature type="region of interest" description="Disordered" evidence="1">
    <location>
        <begin position="288"/>
        <end position="328"/>
    </location>
</feature>
<dbReference type="Pfam" id="PF07800">
    <property type="entry name" value="DUF1644"/>
    <property type="match status" value="1"/>
</dbReference>
<comment type="caution">
    <text evidence="2">The sequence shown here is derived from an EMBL/GenBank/DDBJ whole genome shotgun (WGS) entry which is preliminary data.</text>
</comment>
<organism evidence="2 3">
    <name type="scientific">Iris pallida</name>
    <name type="common">Sweet iris</name>
    <dbReference type="NCBI Taxonomy" id="29817"/>
    <lineage>
        <taxon>Eukaryota</taxon>
        <taxon>Viridiplantae</taxon>
        <taxon>Streptophyta</taxon>
        <taxon>Embryophyta</taxon>
        <taxon>Tracheophyta</taxon>
        <taxon>Spermatophyta</taxon>
        <taxon>Magnoliopsida</taxon>
        <taxon>Liliopsida</taxon>
        <taxon>Asparagales</taxon>
        <taxon>Iridaceae</taxon>
        <taxon>Iridoideae</taxon>
        <taxon>Irideae</taxon>
        <taxon>Iris</taxon>
    </lineage>
</organism>
<gene>
    <name evidence="2" type="ORF">M6B38_298760</name>
</gene>
<evidence type="ECO:0008006" key="4">
    <source>
        <dbReference type="Google" id="ProtNLM"/>
    </source>
</evidence>
<feature type="compositionally biased region" description="Polar residues" evidence="1">
    <location>
        <begin position="304"/>
        <end position="316"/>
    </location>
</feature>